<sequence>MPIFVCPVGDMGIQDEKSRGMARFLRWSRLESSFGKGAVPLLGSLSEEGRWGLDTARTLEEREREREMESGVAPQADTYDRTVLQVMAWRQLSRGYTVHLSIWKGSGGTVLRLTSWCFVTQC</sequence>
<accession>A0A7S4JVH0</accession>
<name>A0A7S4JVH0_9STRA</name>
<dbReference type="EMBL" id="HBKQ01050221">
    <property type="protein sequence ID" value="CAE2275617.1"/>
    <property type="molecule type" value="Transcribed_RNA"/>
</dbReference>
<organism evidence="1">
    <name type="scientific">Odontella aurita</name>
    <dbReference type="NCBI Taxonomy" id="265563"/>
    <lineage>
        <taxon>Eukaryota</taxon>
        <taxon>Sar</taxon>
        <taxon>Stramenopiles</taxon>
        <taxon>Ochrophyta</taxon>
        <taxon>Bacillariophyta</taxon>
        <taxon>Mediophyceae</taxon>
        <taxon>Biddulphiophycidae</taxon>
        <taxon>Eupodiscales</taxon>
        <taxon>Odontellaceae</taxon>
        <taxon>Odontella</taxon>
    </lineage>
</organism>
<reference evidence="1" key="1">
    <citation type="submission" date="2021-01" db="EMBL/GenBank/DDBJ databases">
        <authorList>
            <person name="Corre E."/>
            <person name="Pelletier E."/>
            <person name="Niang G."/>
            <person name="Scheremetjew M."/>
            <person name="Finn R."/>
            <person name="Kale V."/>
            <person name="Holt S."/>
            <person name="Cochrane G."/>
            <person name="Meng A."/>
            <person name="Brown T."/>
            <person name="Cohen L."/>
        </authorList>
    </citation>
    <scope>NUCLEOTIDE SEQUENCE</scope>
    <source>
        <strain evidence="1">Isolate 1302-5</strain>
    </source>
</reference>
<evidence type="ECO:0000313" key="1">
    <source>
        <dbReference type="EMBL" id="CAE2275617.1"/>
    </source>
</evidence>
<dbReference type="AlphaFoldDB" id="A0A7S4JVH0"/>
<protein>
    <submittedName>
        <fullName evidence="1">Uncharacterized protein</fullName>
    </submittedName>
</protein>
<gene>
    <name evidence="1" type="ORF">OAUR00152_LOCUS34631</name>
</gene>
<proteinExistence type="predicted"/>